<dbReference type="GO" id="GO:0051082">
    <property type="term" value="F:unfolded protein binding"/>
    <property type="evidence" value="ECO:0007669"/>
    <property type="project" value="TreeGrafter"/>
</dbReference>
<evidence type="ECO:0000313" key="4">
    <source>
        <dbReference type="EMBL" id="KAJ4799174.1"/>
    </source>
</evidence>
<dbReference type="PANTHER" id="PTHR43096">
    <property type="entry name" value="DNAJ HOMOLOG 1, MITOCHONDRIAL-RELATED"/>
    <property type="match status" value="1"/>
</dbReference>
<keyword evidence="2" id="KW-0812">Transmembrane</keyword>
<dbReference type="InterPro" id="IPR001623">
    <property type="entry name" value="DnaJ_domain"/>
</dbReference>
<dbReference type="PANTHER" id="PTHR43096:SF61">
    <property type="entry name" value="CHAPERONE DNAJ-DOMAIN SUPERFAMILY PROTEIN"/>
    <property type="match status" value="1"/>
</dbReference>
<dbReference type="Gene3D" id="1.10.287.110">
    <property type="entry name" value="DnaJ domain"/>
    <property type="match status" value="1"/>
</dbReference>
<accession>A0AAV8G0G3</accession>
<feature type="domain" description="J" evidence="3">
    <location>
        <begin position="84"/>
        <end position="168"/>
    </location>
</feature>
<dbReference type="SUPFAM" id="SSF46565">
    <property type="entry name" value="Chaperone J-domain"/>
    <property type="match status" value="1"/>
</dbReference>
<dbReference type="Proteomes" id="UP001140206">
    <property type="component" value="Chromosome 2"/>
</dbReference>
<evidence type="ECO:0000313" key="5">
    <source>
        <dbReference type="Proteomes" id="UP001140206"/>
    </source>
</evidence>
<evidence type="ECO:0000256" key="1">
    <source>
        <dbReference type="SAM" id="MobiDB-lite"/>
    </source>
</evidence>
<dbReference type="InterPro" id="IPR036869">
    <property type="entry name" value="J_dom_sf"/>
</dbReference>
<name>A0AAV8G0G3_9POAL</name>
<proteinExistence type="predicted"/>
<organism evidence="4 5">
    <name type="scientific">Rhynchospora pubera</name>
    <dbReference type="NCBI Taxonomy" id="906938"/>
    <lineage>
        <taxon>Eukaryota</taxon>
        <taxon>Viridiplantae</taxon>
        <taxon>Streptophyta</taxon>
        <taxon>Embryophyta</taxon>
        <taxon>Tracheophyta</taxon>
        <taxon>Spermatophyta</taxon>
        <taxon>Magnoliopsida</taxon>
        <taxon>Liliopsida</taxon>
        <taxon>Poales</taxon>
        <taxon>Cyperaceae</taxon>
        <taxon>Cyperoideae</taxon>
        <taxon>Rhynchosporeae</taxon>
        <taxon>Rhynchospora</taxon>
    </lineage>
</organism>
<dbReference type="SMART" id="SM00271">
    <property type="entry name" value="DnaJ"/>
    <property type="match status" value="1"/>
</dbReference>
<evidence type="ECO:0000259" key="3">
    <source>
        <dbReference type="PROSITE" id="PS50076"/>
    </source>
</evidence>
<comment type="caution">
    <text evidence="4">The sequence shown here is derived from an EMBL/GenBank/DDBJ whole genome shotgun (WGS) entry which is preliminary data.</text>
</comment>
<keyword evidence="5" id="KW-1185">Reference proteome</keyword>
<keyword evidence="2" id="KW-1133">Transmembrane helix</keyword>
<sequence>MTRTTTSMRSVGIGIGIGIGVGIGIGIQTRCHQCQCQLPPSILRLSSSSSSSFLSPDLTYRSAFSLRRRRSRAGVVRAGRRGESPYEVLGVPPSASPEDIKRAFRRLALKFHPDVYKEPDAQERFMRIKHAYNALINSESRYEPPSSGPGANYSTSKTVQQEAYDDFIRYWGEVFPKEENPKSLWEELSEIGEEFVEFLEKELNVKDSHYDGDSMGSQQKEDDVPRQSVEQSIDEVEAALAQLKKELGL</sequence>
<dbReference type="GO" id="GO:0042026">
    <property type="term" value="P:protein refolding"/>
    <property type="evidence" value="ECO:0007669"/>
    <property type="project" value="TreeGrafter"/>
</dbReference>
<evidence type="ECO:0000256" key="2">
    <source>
        <dbReference type="SAM" id="Phobius"/>
    </source>
</evidence>
<dbReference type="CDD" id="cd06257">
    <property type="entry name" value="DnaJ"/>
    <property type="match status" value="1"/>
</dbReference>
<gene>
    <name evidence="4" type="ORF">LUZ62_050420</name>
</gene>
<feature type="transmembrane region" description="Helical" evidence="2">
    <location>
        <begin position="7"/>
        <end position="27"/>
    </location>
</feature>
<keyword evidence="2" id="KW-0472">Membrane</keyword>
<feature type="region of interest" description="Disordered" evidence="1">
    <location>
        <begin position="207"/>
        <end position="233"/>
    </location>
</feature>
<protein>
    <submittedName>
        <fullName evidence="4">Chaperone protein DnaJ</fullName>
    </submittedName>
</protein>
<dbReference type="PROSITE" id="PS50076">
    <property type="entry name" value="DNAJ_2"/>
    <property type="match status" value="1"/>
</dbReference>
<dbReference type="GO" id="GO:0005783">
    <property type="term" value="C:endoplasmic reticulum"/>
    <property type="evidence" value="ECO:0007669"/>
    <property type="project" value="UniProtKB-ARBA"/>
</dbReference>
<dbReference type="Pfam" id="PF00226">
    <property type="entry name" value="DnaJ"/>
    <property type="match status" value="1"/>
</dbReference>
<reference evidence="4" key="1">
    <citation type="submission" date="2022-08" db="EMBL/GenBank/DDBJ databases">
        <authorList>
            <person name="Marques A."/>
        </authorList>
    </citation>
    <scope>NUCLEOTIDE SEQUENCE</scope>
    <source>
        <strain evidence="4">RhyPub2mFocal</strain>
        <tissue evidence="4">Leaves</tissue>
    </source>
</reference>
<dbReference type="EMBL" id="JAMFTS010000002">
    <property type="protein sequence ID" value="KAJ4799174.1"/>
    <property type="molecule type" value="Genomic_DNA"/>
</dbReference>
<dbReference type="PRINTS" id="PR00625">
    <property type="entry name" value="JDOMAIN"/>
</dbReference>
<dbReference type="AlphaFoldDB" id="A0AAV8G0G3"/>